<dbReference type="Proteomes" id="UP001596481">
    <property type="component" value="Unassembled WGS sequence"/>
</dbReference>
<proteinExistence type="predicted"/>
<organism evidence="2 3">
    <name type="scientific">Haloferax namakaokahaiae</name>
    <dbReference type="NCBI Taxonomy" id="1748331"/>
    <lineage>
        <taxon>Archaea</taxon>
        <taxon>Methanobacteriati</taxon>
        <taxon>Methanobacteriota</taxon>
        <taxon>Stenosarchaea group</taxon>
        <taxon>Halobacteria</taxon>
        <taxon>Halobacteriales</taxon>
        <taxon>Haloferacaceae</taxon>
        <taxon>Haloferax</taxon>
    </lineage>
</organism>
<evidence type="ECO:0000256" key="1">
    <source>
        <dbReference type="SAM" id="MobiDB-lite"/>
    </source>
</evidence>
<keyword evidence="3" id="KW-1185">Reference proteome</keyword>
<feature type="compositionally biased region" description="Basic and acidic residues" evidence="1">
    <location>
        <begin position="10"/>
        <end position="25"/>
    </location>
</feature>
<sequence>MSNNFADADESVKQRKFYGEPQHEDADVDDRDIFVAASEDPEIEEEEADERALYCHMPHFRPSDQKYAASSLTANHASVA</sequence>
<feature type="region of interest" description="Disordered" evidence="1">
    <location>
        <begin position="1"/>
        <end position="32"/>
    </location>
</feature>
<accession>A0ABD5ZII6</accession>
<reference evidence="2 3" key="1">
    <citation type="journal article" date="2019" name="Int. J. Syst. Evol. Microbiol.">
        <title>The Global Catalogue of Microorganisms (GCM) 10K type strain sequencing project: providing services to taxonomists for standard genome sequencing and annotation.</title>
        <authorList>
            <consortium name="The Broad Institute Genomics Platform"/>
            <consortium name="The Broad Institute Genome Sequencing Center for Infectious Disease"/>
            <person name="Wu L."/>
            <person name="Ma J."/>
        </authorList>
    </citation>
    <scope>NUCLEOTIDE SEQUENCE [LARGE SCALE GENOMIC DNA]</scope>
    <source>
        <strain evidence="2 3">DSM 29988</strain>
    </source>
</reference>
<dbReference type="EMBL" id="JBHTAA010000005">
    <property type="protein sequence ID" value="MFC7205104.1"/>
    <property type="molecule type" value="Genomic_DNA"/>
</dbReference>
<evidence type="ECO:0000313" key="3">
    <source>
        <dbReference type="Proteomes" id="UP001596481"/>
    </source>
</evidence>
<dbReference type="RefSeq" id="WP_390225376.1">
    <property type="nucleotide sequence ID" value="NZ_JBHTAA010000005.1"/>
</dbReference>
<evidence type="ECO:0000313" key="2">
    <source>
        <dbReference type="EMBL" id="MFC7205104.1"/>
    </source>
</evidence>
<name>A0ABD5ZII6_9EURY</name>
<gene>
    <name evidence="2" type="ORF">ACFQJC_16420</name>
</gene>
<comment type="caution">
    <text evidence="2">The sequence shown here is derived from an EMBL/GenBank/DDBJ whole genome shotgun (WGS) entry which is preliminary data.</text>
</comment>
<protein>
    <submittedName>
        <fullName evidence="2">Uncharacterized protein</fullName>
    </submittedName>
</protein>
<dbReference type="AlphaFoldDB" id="A0ABD5ZII6"/>